<keyword evidence="8" id="KW-1133">Transmembrane helix</keyword>
<comment type="cofactor">
    <cofactor evidence="1">
        <name>heme c</name>
        <dbReference type="ChEBI" id="CHEBI:61717"/>
    </cofactor>
</comment>
<proteinExistence type="predicted"/>
<comment type="subcellular location">
    <subcellularLocation>
        <location evidence="2">Cell envelope</location>
    </subcellularLocation>
</comment>
<dbReference type="InterPro" id="IPR012286">
    <property type="entry name" value="Tetrahaem_cytochrome"/>
</dbReference>
<dbReference type="CDD" id="cd00060">
    <property type="entry name" value="FHA"/>
    <property type="match status" value="1"/>
</dbReference>
<dbReference type="EMBL" id="JAHFVK010000002">
    <property type="protein sequence ID" value="MBT2135020.1"/>
    <property type="molecule type" value="Genomic_DNA"/>
</dbReference>
<evidence type="ECO:0000313" key="11">
    <source>
        <dbReference type="Proteomes" id="UP000811255"/>
    </source>
</evidence>
<gene>
    <name evidence="10" type="ORF">KK137_11805</name>
</gene>
<evidence type="ECO:0000256" key="3">
    <source>
        <dbReference type="ARBA" id="ARBA00022448"/>
    </source>
</evidence>
<keyword evidence="8" id="KW-0472">Membrane</keyword>
<dbReference type="Pfam" id="PF00498">
    <property type="entry name" value="FHA"/>
    <property type="match status" value="1"/>
</dbReference>
<dbReference type="Proteomes" id="UP000811255">
    <property type="component" value="Unassembled WGS sequence"/>
</dbReference>
<name>A0ABS5W5J1_9SPHN</name>
<evidence type="ECO:0000256" key="7">
    <source>
        <dbReference type="ARBA" id="ARBA00023004"/>
    </source>
</evidence>
<dbReference type="Pfam" id="PF14537">
    <property type="entry name" value="Cytochrom_c3_2"/>
    <property type="match status" value="1"/>
</dbReference>
<feature type="transmembrane region" description="Helical" evidence="8">
    <location>
        <begin position="139"/>
        <end position="157"/>
    </location>
</feature>
<evidence type="ECO:0000256" key="8">
    <source>
        <dbReference type="SAM" id="Phobius"/>
    </source>
</evidence>
<keyword evidence="11" id="KW-1185">Reference proteome</keyword>
<accession>A0ABS5W5J1</accession>
<evidence type="ECO:0000256" key="1">
    <source>
        <dbReference type="ARBA" id="ARBA00001926"/>
    </source>
</evidence>
<dbReference type="PANTHER" id="PTHR39425">
    <property type="entry name" value="LIPOPROTEIN CYTOCHROME C"/>
    <property type="match status" value="1"/>
</dbReference>
<dbReference type="RefSeq" id="WP_214536613.1">
    <property type="nucleotide sequence ID" value="NZ_JAHFVK010000002.1"/>
</dbReference>
<evidence type="ECO:0000256" key="6">
    <source>
        <dbReference type="ARBA" id="ARBA00022982"/>
    </source>
</evidence>
<dbReference type="Gene3D" id="3.90.10.10">
    <property type="entry name" value="Cytochrome C3"/>
    <property type="match status" value="3"/>
</dbReference>
<keyword evidence="5" id="KW-0479">Metal-binding</keyword>
<keyword evidence="3" id="KW-0813">Transport</keyword>
<comment type="caution">
    <text evidence="10">The sequence shown here is derived from an EMBL/GenBank/DDBJ whole genome shotgun (WGS) entry which is preliminary data.</text>
</comment>
<keyword evidence="8" id="KW-0812">Transmembrane</keyword>
<keyword evidence="6" id="KW-0249">Electron transport</keyword>
<evidence type="ECO:0000256" key="2">
    <source>
        <dbReference type="ARBA" id="ARBA00004196"/>
    </source>
</evidence>
<feature type="domain" description="FHA" evidence="9">
    <location>
        <begin position="27"/>
        <end position="76"/>
    </location>
</feature>
<dbReference type="PANTHER" id="PTHR39425:SF1">
    <property type="entry name" value="CYTOCHROME C7-LIKE DOMAIN-CONTAINING PROTEIN"/>
    <property type="match status" value="1"/>
</dbReference>
<evidence type="ECO:0000256" key="5">
    <source>
        <dbReference type="ARBA" id="ARBA00022723"/>
    </source>
</evidence>
<dbReference type="InterPro" id="IPR036280">
    <property type="entry name" value="Multihaem_cyt_sf"/>
</dbReference>
<keyword evidence="7" id="KW-0408">Iron</keyword>
<evidence type="ECO:0000259" key="9">
    <source>
        <dbReference type="PROSITE" id="PS50006"/>
    </source>
</evidence>
<dbReference type="PROSITE" id="PS50006">
    <property type="entry name" value="FHA_DOMAIN"/>
    <property type="match status" value="1"/>
</dbReference>
<evidence type="ECO:0000313" key="10">
    <source>
        <dbReference type="EMBL" id="MBT2135020.1"/>
    </source>
</evidence>
<dbReference type="InterPro" id="IPR000253">
    <property type="entry name" value="FHA_dom"/>
</dbReference>
<dbReference type="SUPFAM" id="SSF48695">
    <property type="entry name" value="Multiheme cytochromes"/>
    <property type="match status" value="1"/>
</dbReference>
<sequence length="571" mass="62058">MFLIRSIDQTATGREIVRERAVEGNELTIGRAAENDIHLADLAVEQNHVRIVPASGGRLRLQATGTLGFTVDGRSTTDVTIDPRDGAELGLGSYRLSFAREGDSEVTVTVRRTEERQTAKVDEQAGFSLAAVMPSKRKVAWASLALILLAFLAVPIWSHINRERVAPGINKPDAVLMDASWRTGSLSSVHHGLEDNCEACHTEPFVAVRDETCLTCHKDIGDHSAEPRLASARGPMSWGDKAQWGVAHAFHKPGPGACTDCHTEHEGAGRMEPTREQFCSDCHGSLDQRLTDTALGNAEDFGKLHPQFQAAIFTAPGQEKLSRASLDDRPKQWNGLRFPHDMHLSKANGVAQMSRRLGTARGYGQPLDCASCHTPTADGVRFLPVDMEKDCESCHSLVFDRIGTTFRTLRHGDVEQMRAELVALDARTPRNTGRRRPGEYGSGGVYRANFGGPGTALMTGAMSEKGLCGECHTPAASGATLKVLPVTQQSRFFIHGWFDHEPHKQEKCTTCHKADTSKAASDLLLPGIAQCRDCHQGETATKAEVPSSCAMCHTYHPRDGAAAAPPRIARK</sequence>
<keyword evidence="4" id="KW-0349">Heme</keyword>
<dbReference type="Pfam" id="PF09699">
    <property type="entry name" value="Paired_CXXCH_1"/>
    <property type="match status" value="1"/>
</dbReference>
<dbReference type="SUPFAM" id="SSF49879">
    <property type="entry name" value="SMAD/FHA domain"/>
    <property type="match status" value="1"/>
</dbReference>
<reference evidence="10 11" key="1">
    <citation type="submission" date="2021-05" db="EMBL/GenBank/DDBJ databases">
        <title>Croceibacterium sp. LX-88 genome sequence.</title>
        <authorList>
            <person name="Luo X."/>
        </authorList>
    </citation>
    <scope>NUCLEOTIDE SEQUENCE [LARGE SCALE GENOMIC DNA]</scope>
    <source>
        <strain evidence="10 11">LX-88</strain>
    </source>
</reference>
<dbReference type="Gene3D" id="2.60.200.20">
    <property type="match status" value="1"/>
</dbReference>
<protein>
    <submittedName>
        <fullName evidence="10">Cytochrome c family protein</fullName>
    </submittedName>
</protein>
<evidence type="ECO:0000256" key="4">
    <source>
        <dbReference type="ARBA" id="ARBA00022617"/>
    </source>
</evidence>
<dbReference type="InterPro" id="IPR008984">
    <property type="entry name" value="SMAD_FHA_dom_sf"/>
</dbReference>
<organism evidence="10 11">
    <name type="scientific">Croceibacterium selenioxidans</name>
    <dbReference type="NCBI Taxonomy" id="2838833"/>
    <lineage>
        <taxon>Bacteria</taxon>
        <taxon>Pseudomonadati</taxon>
        <taxon>Pseudomonadota</taxon>
        <taxon>Alphaproteobacteria</taxon>
        <taxon>Sphingomonadales</taxon>
        <taxon>Erythrobacteraceae</taxon>
        <taxon>Croceibacterium</taxon>
    </lineage>
</organism>
<dbReference type="InterPro" id="IPR010177">
    <property type="entry name" value="Paired_CXXCH_1"/>
</dbReference>